<reference evidence="5" key="1">
    <citation type="submission" date="2022-01" db="EMBL/GenBank/DDBJ databases">
        <authorList>
            <person name="King R."/>
        </authorList>
    </citation>
    <scope>NUCLEOTIDE SEQUENCE</scope>
</reference>
<dbReference type="Proteomes" id="UP001153712">
    <property type="component" value="Chromosome 13"/>
</dbReference>
<dbReference type="GO" id="GO:0046872">
    <property type="term" value="F:metal ion binding"/>
    <property type="evidence" value="ECO:0007669"/>
    <property type="project" value="UniProtKB-KW"/>
</dbReference>
<evidence type="ECO:0000256" key="3">
    <source>
        <dbReference type="ARBA" id="ARBA00022801"/>
    </source>
</evidence>
<dbReference type="SUPFAM" id="SSF56784">
    <property type="entry name" value="HAD-like"/>
    <property type="match status" value="1"/>
</dbReference>
<dbReference type="PANTHER" id="PTHR12103">
    <property type="entry name" value="5'-NUCLEOTIDASE DOMAIN-CONTAINING"/>
    <property type="match status" value="1"/>
</dbReference>
<evidence type="ECO:0008006" key="7">
    <source>
        <dbReference type="Google" id="ProtNLM"/>
    </source>
</evidence>
<gene>
    <name evidence="5" type="ORF">PHYEVI_LOCUS3405</name>
</gene>
<evidence type="ECO:0000256" key="1">
    <source>
        <dbReference type="ARBA" id="ARBA00009589"/>
    </source>
</evidence>
<keyword evidence="3" id="KW-0378">Hydrolase</keyword>
<dbReference type="EMBL" id="OU900106">
    <property type="protein sequence ID" value="CAG9856994.1"/>
    <property type="molecule type" value="Genomic_DNA"/>
</dbReference>
<protein>
    <recommendedName>
        <fullName evidence="7">5'-nucleotidase domain-containing protein 1</fullName>
    </recommendedName>
</protein>
<organism evidence="5 6">
    <name type="scientific">Phyllotreta striolata</name>
    <name type="common">Striped flea beetle</name>
    <name type="synonym">Crioceris striolata</name>
    <dbReference type="NCBI Taxonomy" id="444603"/>
    <lineage>
        <taxon>Eukaryota</taxon>
        <taxon>Metazoa</taxon>
        <taxon>Ecdysozoa</taxon>
        <taxon>Arthropoda</taxon>
        <taxon>Hexapoda</taxon>
        <taxon>Insecta</taxon>
        <taxon>Pterygota</taxon>
        <taxon>Neoptera</taxon>
        <taxon>Endopterygota</taxon>
        <taxon>Coleoptera</taxon>
        <taxon>Polyphaga</taxon>
        <taxon>Cucujiformia</taxon>
        <taxon>Chrysomeloidea</taxon>
        <taxon>Chrysomelidae</taxon>
        <taxon>Galerucinae</taxon>
        <taxon>Alticini</taxon>
        <taxon>Phyllotreta</taxon>
    </lineage>
</organism>
<dbReference type="PANTHER" id="PTHR12103:SF38">
    <property type="entry name" value="5'-NUCLEOTIDASE DOMAIN-CONTAINING PROTEIN 1"/>
    <property type="match status" value="1"/>
</dbReference>
<dbReference type="GO" id="GO:0008253">
    <property type="term" value="F:5'-nucleotidase activity"/>
    <property type="evidence" value="ECO:0007669"/>
    <property type="project" value="TreeGrafter"/>
</dbReference>
<dbReference type="Gene3D" id="3.40.50.1000">
    <property type="entry name" value="HAD superfamily/HAD-like"/>
    <property type="match status" value="1"/>
</dbReference>
<dbReference type="Pfam" id="PF05761">
    <property type="entry name" value="5_nucleotid"/>
    <property type="match status" value="1"/>
</dbReference>
<name>A0A9N9TLC0_PHYSR</name>
<dbReference type="InterPro" id="IPR023214">
    <property type="entry name" value="HAD_sf"/>
</dbReference>
<dbReference type="AlphaFoldDB" id="A0A9N9TLC0"/>
<keyword evidence="2" id="KW-0479">Metal-binding</keyword>
<dbReference type="InterPro" id="IPR036412">
    <property type="entry name" value="HAD-like_sf"/>
</dbReference>
<evidence type="ECO:0000256" key="2">
    <source>
        <dbReference type="ARBA" id="ARBA00022723"/>
    </source>
</evidence>
<keyword evidence="6" id="KW-1185">Reference proteome</keyword>
<dbReference type="InterPro" id="IPR008380">
    <property type="entry name" value="HAD-SF_hydro_IG_5-nucl"/>
</dbReference>
<evidence type="ECO:0000313" key="6">
    <source>
        <dbReference type="Proteomes" id="UP001153712"/>
    </source>
</evidence>
<proteinExistence type="inferred from homology"/>
<sequence>MHFALTDYNCIGFDLDNTLARYKLANLARLQYDLLAGYLVDRKNYPREIRGAPVDTDFLLKGLAIDTKHGNVVKIARDGRIVRAAHGTKWLTEKELLEFYPQKRAEFVEKFVRNPVEFVRVYTERMKFCLDYFDSANSLIYARLIDATEHKITFNRMWEDLTEALYNTFSPNYDDKGNIYNVLKANPEEYYVRCDETVRDWLTSLKSSGITLFLVTGAYKEAALDTLEYVLGRNWRSFFDLTVLEAGKPGFFVGPADDCSNCEALSDGVYTMKCWRNVEVFLRGAVDRPKCLYVGDNLIEDVYAPVVSSSADTLHVCEELEAENSTGYHPDEKILSSDRWGSYFHDADGTPTFWNHLMHVYPKLCVPNVDYLAKFPVNHKFTSTQIV</sequence>
<evidence type="ECO:0000256" key="4">
    <source>
        <dbReference type="ARBA" id="ARBA00022842"/>
    </source>
</evidence>
<keyword evidence="4" id="KW-0460">Magnesium</keyword>
<comment type="similarity">
    <text evidence="1">Belongs to the 5'(3')-deoxyribonucleotidase family.</text>
</comment>
<accession>A0A9N9TLC0</accession>
<evidence type="ECO:0000313" key="5">
    <source>
        <dbReference type="EMBL" id="CAG9856994.1"/>
    </source>
</evidence>
<dbReference type="OrthoDB" id="6503940at2759"/>